<dbReference type="Proteomes" id="UP000030653">
    <property type="component" value="Unassembled WGS sequence"/>
</dbReference>
<dbReference type="GeneID" id="63682593"/>
<accession>M5FTP1</accession>
<protein>
    <recommendedName>
        <fullName evidence="3">F-box domain-containing protein</fullName>
    </recommendedName>
</protein>
<gene>
    <name evidence="1" type="ORF">DACRYDRAFT_101179</name>
</gene>
<keyword evidence="2" id="KW-1185">Reference proteome</keyword>
<name>M5FTP1_DACPD</name>
<proteinExistence type="predicted"/>
<evidence type="ECO:0000313" key="2">
    <source>
        <dbReference type="Proteomes" id="UP000030653"/>
    </source>
</evidence>
<reference evidence="1 2" key="1">
    <citation type="journal article" date="2012" name="Science">
        <title>The Paleozoic origin of enzymatic lignin decomposition reconstructed from 31 fungal genomes.</title>
        <authorList>
            <person name="Floudas D."/>
            <person name="Binder M."/>
            <person name="Riley R."/>
            <person name="Barry K."/>
            <person name="Blanchette R.A."/>
            <person name="Henrissat B."/>
            <person name="Martinez A.T."/>
            <person name="Otillar R."/>
            <person name="Spatafora J.W."/>
            <person name="Yadav J.S."/>
            <person name="Aerts A."/>
            <person name="Benoit I."/>
            <person name="Boyd A."/>
            <person name="Carlson A."/>
            <person name="Copeland A."/>
            <person name="Coutinho P.M."/>
            <person name="de Vries R.P."/>
            <person name="Ferreira P."/>
            <person name="Findley K."/>
            <person name="Foster B."/>
            <person name="Gaskell J."/>
            <person name="Glotzer D."/>
            <person name="Gorecki P."/>
            <person name="Heitman J."/>
            <person name="Hesse C."/>
            <person name="Hori C."/>
            <person name="Igarashi K."/>
            <person name="Jurgens J.A."/>
            <person name="Kallen N."/>
            <person name="Kersten P."/>
            <person name="Kohler A."/>
            <person name="Kuees U."/>
            <person name="Kumar T.K.A."/>
            <person name="Kuo A."/>
            <person name="LaButti K."/>
            <person name="Larrondo L.F."/>
            <person name="Lindquist E."/>
            <person name="Ling A."/>
            <person name="Lombard V."/>
            <person name="Lucas S."/>
            <person name="Lundell T."/>
            <person name="Martin R."/>
            <person name="McLaughlin D.J."/>
            <person name="Morgenstern I."/>
            <person name="Morin E."/>
            <person name="Murat C."/>
            <person name="Nagy L.G."/>
            <person name="Nolan M."/>
            <person name="Ohm R.A."/>
            <person name="Patyshakuliyeva A."/>
            <person name="Rokas A."/>
            <person name="Ruiz-Duenas F.J."/>
            <person name="Sabat G."/>
            <person name="Salamov A."/>
            <person name="Samejima M."/>
            <person name="Schmutz J."/>
            <person name="Slot J.C."/>
            <person name="St John F."/>
            <person name="Stenlid J."/>
            <person name="Sun H."/>
            <person name="Sun S."/>
            <person name="Syed K."/>
            <person name="Tsang A."/>
            <person name="Wiebenga A."/>
            <person name="Young D."/>
            <person name="Pisabarro A."/>
            <person name="Eastwood D.C."/>
            <person name="Martin F."/>
            <person name="Cullen D."/>
            <person name="Grigoriev I.V."/>
            <person name="Hibbett D.S."/>
        </authorList>
    </citation>
    <scope>NUCLEOTIDE SEQUENCE [LARGE SCALE GENOMIC DNA]</scope>
    <source>
        <strain evidence="1 2">DJM-731 SS1</strain>
    </source>
</reference>
<sequence>MLQPMGHRPMHAVLLSTRSTTSALANWRLPLFKLPGELFWGICDLLINTDLLRLSETCRLMQHAVQAAILDRVERGVRVGAIAPLDAGLRLCELTNHEVRVHLWKATRAWTRGVKSPVGLASRLVATSIPLTGQRIEWQALSHGTLFVVQHGMLSLYDYKKGICRFEARLPLFDENAVNDTQHVSGGILRTDPRTPNSHRLLLEITSRRGRKPIERSLEFLSVLTRSTGAALSKAGQLHDNHGLVAFDGRLSCTTRWKGSVDLRVHDWNRNVSLQLQVSHHSRRPFPGKVLAAKFVQDYLIVLVDRYVCVYDQRDFLAAPRSMSLQTAPLKEVIELDHMLWAAAMWQSDVQTTFLQGLPSSQDEVCVGFLGRTQDTIRQFHLRIYHRESKEPACLRSLSFALIPRENRVSGLLVGRSGLDAFWIEDSKLVRALLPPRSNITPHLEEKLQTEFIWSPSEELTHARILAFDDVRVALVIGALQGRTLTLLSAPSSDAIVTVPYKCSESIPMVMDKRGQENRRTERKASLKALLDNMRRSQVVEECLGEDLEEKADENPEEHLPQGFLPWRCREHQWKEWPGGYAHILAEGLHIPGPFRPLAFKPTHTMMLQLTNGCYVTFSDVRDSSPHFLWQACTCTLNGSEWLAYVKNGGSKGIGPPCYCCAVNWDALVRDQAWMRDVVFAIHGLEEDGDDAVSMAVMRALRRLGVYGKISDA</sequence>
<dbReference type="HOGENOM" id="CLU_387327_0_0_1"/>
<evidence type="ECO:0000313" key="1">
    <source>
        <dbReference type="EMBL" id="EJT99473.1"/>
    </source>
</evidence>
<evidence type="ECO:0008006" key="3">
    <source>
        <dbReference type="Google" id="ProtNLM"/>
    </source>
</evidence>
<dbReference type="AlphaFoldDB" id="M5FTP1"/>
<organism evidence="1 2">
    <name type="scientific">Dacryopinax primogenitus (strain DJM 731)</name>
    <name type="common">Brown rot fungus</name>
    <dbReference type="NCBI Taxonomy" id="1858805"/>
    <lineage>
        <taxon>Eukaryota</taxon>
        <taxon>Fungi</taxon>
        <taxon>Dikarya</taxon>
        <taxon>Basidiomycota</taxon>
        <taxon>Agaricomycotina</taxon>
        <taxon>Dacrymycetes</taxon>
        <taxon>Dacrymycetales</taxon>
        <taxon>Dacrymycetaceae</taxon>
        <taxon>Dacryopinax</taxon>
    </lineage>
</organism>
<dbReference type="EMBL" id="JH795869">
    <property type="protein sequence ID" value="EJT99473.1"/>
    <property type="molecule type" value="Genomic_DNA"/>
</dbReference>
<dbReference type="RefSeq" id="XP_040626371.1">
    <property type="nucleotide sequence ID" value="XM_040767531.1"/>
</dbReference>
<dbReference type="OrthoDB" id="10611222at2759"/>